<protein>
    <recommendedName>
        <fullName evidence="4">Response regulatory domain-containing protein</fullName>
    </recommendedName>
</protein>
<evidence type="ECO:0000256" key="3">
    <source>
        <dbReference type="PROSITE-ProRule" id="PRU00169"/>
    </source>
</evidence>
<evidence type="ECO:0000313" key="6">
    <source>
        <dbReference type="Proteomes" id="UP001610563"/>
    </source>
</evidence>
<feature type="domain" description="Response regulatory" evidence="4">
    <location>
        <begin position="1"/>
        <end position="71"/>
    </location>
</feature>
<dbReference type="SUPFAM" id="SSF52172">
    <property type="entry name" value="CheY-like"/>
    <property type="match status" value="1"/>
</dbReference>
<evidence type="ECO:0000259" key="4">
    <source>
        <dbReference type="PROSITE" id="PS50110"/>
    </source>
</evidence>
<keyword evidence="6" id="KW-1185">Reference proteome</keyword>
<name>A0ABR4GFN6_9EURO</name>
<accession>A0ABR4GFN6</accession>
<keyword evidence="1" id="KW-0597">Phosphoprotein</keyword>
<evidence type="ECO:0000256" key="1">
    <source>
        <dbReference type="ARBA" id="ARBA00022553"/>
    </source>
</evidence>
<reference evidence="5 6" key="1">
    <citation type="submission" date="2024-07" db="EMBL/GenBank/DDBJ databases">
        <title>Section-level genome sequencing and comparative genomics of Aspergillus sections Usti and Cavernicolus.</title>
        <authorList>
            <consortium name="Lawrence Berkeley National Laboratory"/>
            <person name="Nybo J.L."/>
            <person name="Vesth T.C."/>
            <person name="Theobald S."/>
            <person name="Frisvad J.C."/>
            <person name="Larsen T.O."/>
            <person name="Kjaerboelling I."/>
            <person name="Rothschild-Mancinelli K."/>
            <person name="Lyhne E.K."/>
            <person name="Kogle M.E."/>
            <person name="Barry K."/>
            <person name="Clum A."/>
            <person name="Na H."/>
            <person name="Ledsgaard L."/>
            <person name="Lin J."/>
            <person name="Lipzen A."/>
            <person name="Kuo A."/>
            <person name="Riley R."/>
            <person name="Mondo S."/>
            <person name="Labutti K."/>
            <person name="Haridas S."/>
            <person name="Pangalinan J."/>
            <person name="Salamov A.A."/>
            <person name="Simmons B.A."/>
            <person name="Magnuson J.K."/>
            <person name="Chen J."/>
            <person name="Drula E."/>
            <person name="Henrissat B."/>
            <person name="Wiebenga A."/>
            <person name="Lubbers R.J."/>
            <person name="Gomes A.C."/>
            <person name="Makela M.R."/>
            <person name="Stajich J."/>
            <person name="Grigoriev I.V."/>
            <person name="Mortensen U.H."/>
            <person name="De Vries R.P."/>
            <person name="Baker S.E."/>
            <person name="Andersen M.R."/>
        </authorList>
    </citation>
    <scope>NUCLEOTIDE SEQUENCE [LARGE SCALE GENOMIC DNA]</scope>
    <source>
        <strain evidence="5 6">CBS 209.92</strain>
    </source>
</reference>
<keyword evidence="2" id="KW-0902">Two-component regulatory system</keyword>
<comment type="caution">
    <text evidence="3">Lacks conserved residue(s) required for the propagation of feature annotation.</text>
</comment>
<dbReference type="Gene3D" id="3.40.50.2300">
    <property type="match status" value="1"/>
</dbReference>
<dbReference type="PROSITE" id="PS50110">
    <property type="entry name" value="RESPONSE_REGULATORY"/>
    <property type="match status" value="1"/>
</dbReference>
<dbReference type="PANTHER" id="PTHR45339">
    <property type="entry name" value="HYBRID SIGNAL TRANSDUCTION HISTIDINE KINASE J"/>
    <property type="match status" value="1"/>
</dbReference>
<evidence type="ECO:0000256" key="2">
    <source>
        <dbReference type="ARBA" id="ARBA00023012"/>
    </source>
</evidence>
<gene>
    <name evidence="5" type="ORF">BJX66DRAFT_334792</name>
</gene>
<dbReference type="InterPro" id="IPR001789">
    <property type="entry name" value="Sig_transdc_resp-reg_receiver"/>
</dbReference>
<comment type="caution">
    <text evidence="5">The sequence shown here is derived from an EMBL/GenBank/DDBJ whole genome shotgun (WGS) entry which is preliminary data.</text>
</comment>
<sequence length="112" mass="12741">MPILDGLSATRIIRNEAPFTNDPKIRTTPIIGLCTTSLRADHRRFIEQGMDDIITKPWNVEQIQPVLRWWAQRRVVVPRAGGGAVQGRRYTPGFKGGWGGEWRAFKGPRSRM</sequence>
<dbReference type="PANTHER" id="PTHR45339:SF1">
    <property type="entry name" value="HYBRID SIGNAL TRANSDUCTION HISTIDINE KINASE J"/>
    <property type="match status" value="1"/>
</dbReference>
<dbReference type="EMBL" id="JBFTWV010000017">
    <property type="protein sequence ID" value="KAL2797792.1"/>
    <property type="molecule type" value="Genomic_DNA"/>
</dbReference>
<organism evidence="5 6">
    <name type="scientific">Aspergillus keveii</name>
    <dbReference type="NCBI Taxonomy" id="714993"/>
    <lineage>
        <taxon>Eukaryota</taxon>
        <taxon>Fungi</taxon>
        <taxon>Dikarya</taxon>
        <taxon>Ascomycota</taxon>
        <taxon>Pezizomycotina</taxon>
        <taxon>Eurotiomycetes</taxon>
        <taxon>Eurotiomycetidae</taxon>
        <taxon>Eurotiales</taxon>
        <taxon>Aspergillaceae</taxon>
        <taxon>Aspergillus</taxon>
        <taxon>Aspergillus subgen. Nidulantes</taxon>
    </lineage>
</organism>
<dbReference type="Proteomes" id="UP001610563">
    <property type="component" value="Unassembled WGS sequence"/>
</dbReference>
<proteinExistence type="predicted"/>
<dbReference type="InterPro" id="IPR011006">
    <property type="entry name" value="CheY-like_superfamily"/>
</dbReference>
<evidence type="ECO:0000313" key="5">
    <source>
        <dbReference type="EMBL" id="KAL2797792.1"/>
    </source>
</evidence>